<dbReference type="SUPFAM" id="SSF48264">
    <property type="entry name" value="Cytochrome P450"/>
    <property type="match status" value="2"/>
</dbReference>
<comment type="similarity">
    <text evidence="5 15">Belongs to the cytochrome P450 family.</text>
</comment>
<evidence type="ECO:0000313" key="17">
    <source>
        <dbReference type="Proteomes" id="UP001562425"/>
    </source>
</evidence>
<dbReference type="PRINTS" id="PR00463">
    <property type="entry name" value="EP450I"/>
</dbReference>
<dbReference type="GO" id="GO:0046872">
    <property type="term" value="F:metal ion binding"/>
    <property type="evidence" value="ECO:0007669"/>
    <property type="project" value="UniProtKB-KW"/>
</dbReference>
<organism evidence="16 17">
    <name type="scientific">Culex pipiens pipiens</name>
    <name type="common">Northern house mosquito</name>
    <dbReference type="NCBI Taxonomy" id="38569"/>
    <lineage>
        <taxon>Eukaryota</taxon>
        <taxon>Metazoa</taxon>
        <taxon>Ecdysozoa</taxon>
        <taxon>Arthropoda</taxon>
        <taxon>Hexapoda</taxon>
        <taxon>Insecta</taxon>
        <taxon>Pterygota</taxon>
        <taxon>Neoptera</taxon>
        <taxon>Endopterygota</taxon>
        <taxon>Diptera</taxon>
        <taxon>Nematocera</taxon>
        <taxon>Culicoidea</taxon>
        <taxon>Culicidae</taxon>
        <taxon>Culicinae</taxon>
        <taxon>Culicini</taxon>
        <taxon>Culex</taxon>
        <taxon>Culex</taxon>
    </lineage>
</organism>
<evidence type="ECO:0000256" key="14">
    <source>
        <dbReference type="PIRSR" id="PIRSR602401-1"/>
    </source>
</evidence>
<evidence type="ECO:0000256" key="8">
    <source>
        <dbReference type="ARBA" id="ARBA00022824"/>
    </source>
</evidence>
<evidence type="ECO:0000256" key="6">
    <source>
        <dbReference type="ARBA" id="ARBA00022617"/>
    </source>
</evidence>
<comment type="caution">
    <text evidence="16">The sequence shown here is derived from an EMBL/GenBank/DDBJ whole genome shotgun (WGS) entry which is preliminary data.</text>
</comment>
<keyword evidence="13" id="KW-0472">Membrane</keyword>
<evidence type="ECO:0000256" key="13">
    <source>
        <dbReference type="ARBA" id="ARBA00023136"/>
    </source>
</evidence>
<dbReference type="PROSITE" id="PS00086">
    <property type="entry name" value="CYTOCHROME_P450"/>
    <property type="match status" value="1"/>
</dbReference>
<evidence type="ECO:0000256" key="15">
    <source>
        <dbReference type="RuleBase" id="RU000461"/>
    </source>
</evidence>
<dbReference type="GO" id="GO:0005789">
    <property type="term" value="C:endoplasmic reticulum membrane"/>
    <property type="evidence" value="ECO:0007669"/>
    <property type="project" value="UniProtKB-SubCell"/>
</dbReference>
<evidence type="ECO:0000256" key="11">
    <source>
        <dbReference type="ARBA" id="ARBA00023004"/>
    </source>
</evidence>
<feature type="binding site" description="axial binding residue" evidence="14">
    <location>
        <position position="168"/>
    </location>
    <ligand>
        <name>heme</name>
        <dbReference type="ChEBI" id="CHEBI:30413"/>
    </ligand>
    <ligandPart>
        <name>Fe</name>
        <dbReference type="ChEBI" id="CHEBI:18248"/>
    </ligandPart>
</feature>
<accession>A0ABD1D836</accession>
<dbReference type="Pfam" id="PF00067">
    <property type="entry name" value="p450"/>
    <property type="match status" value="3"/>
</dbReference>
<dbReference type="InterPro" id="IPR050196">
    <property type="entry name" value="Cytochrome_P450_Monoox"/>
</dbReference>
<keyword evidence="11 14" id="KW-0408">Iron</keyword>
<evidence type="ECO:0000256" key="3">
    <source>
        <dbReference type="ARBA" id="ARBA00004174"/>
    </source>
</evidence>
<keyword evidence="9" id="KW-0492">Microsome</keyword>
<dbReference type="PANTHER" id="PTHR24291:SF189">
    <property type="entry name" value="CYTOCHROME P450 4C3-RELATED"/>
    <property type="match status" value="1"/>
</dbReference>
<evidence type="ECO:0000256" key="12">
    <source>
        <dbReference type="ARBA" id="ARBA00023033"/>
    </source>
</evidence>
<comment type="subcellular location">
    <subcellularLocation>
        <location evidence="4">Endoplasmic reticulum membrane</location>
        <topology evidence="4">Peripheral membrane protein</topology>
    </subcellularLocation>
    <subcellularLocation>
        <location evidence="3">Microsome membrane</location>
        <topology evidence="3">Peripheral membrane protein</topology>
    </subcellularLocation>
</comment>
<gene>
    <name evidence="16" type="ORF">pipiens_010964</name>
</gene>
<keyword evidence="6 14" id="KW-0349">Heme</keyword>
<evidence type="ECO:0008006" key="18">
    <source>
        <dbReference type="Google" id="ProtNLM"/>
    </source>
</evidence>
<comment type="cofactor">
    <cofactor evidence="1 14">
        <name>heme</name>
        <dbReference type="ChEBI" id="CHEBI:30413"/>
    </cofactor>
</comment>
<protein>
    <recommendedName>
        <fullName evidence="18">Cytochrome P450</fullName>
    </recommendedName>
</protein>
<dbReference type="InterPro" id="IPR001128">
    <property type="entry name" value="Cyt_P450"/>
</dbReference>
<dbReference type="PANTHER" id="PTHR24291">
    <property type="entry name" value="CYTOCHROME P450 FAMILY 4"/>
    <property type="match status" value="1"/>
</dbReference>
<dbReference type="GO" id="GO:0004497">
    <property type="term" value="F:monooxygenase activity"/>
    <property type="evidence" value="ECO:0007669"/>
    <property type="project" value="UniProtKB-KW"/>
</dbReference>
<comment type="function">
    <text evidence="2">May be involved in the metabolism of insect hormones and in the breakdown of synthetic insecticides.</text>
</comment>
<reference evidence="16 17" key="1">
    <citation type="submission" date="2024-05" db="EMBL/GenBank/DDBJ databases">
        <title>Culex pipiens pipiens assembly and annotation.</title>
        <authorList>
            <person name="Alout H."/>
            <person name="Durand T."/>
        </authorList>
    </citation>
    <scope>NUCLEOTIDE SEQUENCE [LARGE SCALE GENOMIC DNA]</scope>
    <source>
        <strain evidence="16">HA-2024</strain>
        <tissue evidence="16">Whole body</tissue>
    </source>
</reference>
<name>A0ABD1D836_CULPP</name>
<evidence type="ECO:0000256" key="9">
    <source>
        <dbReference type="ARBA" id="ARBA00022848"/>
    </source>
</evidence>
<evidence type="ECO:0000256" key="2">
    <source>
        <dbReference type="ARBA" id="ARBA00003690"/>
    </source>
</evidence>
<keyword evidence="12 15" id="KW-0503">Monooxygenase</keyword>
<dbReference type="InterPro" id="IPR017972">
    <property type="entry name" value="Cyt_P450_CS"/>
</dbReference>
<evidence type="ECO:0000313" key="16">
    <source>
        <dbReference type="EMBL" id="KAL1395811.1"/>
    </source>
</evidence>
<evidence type="ECO:0000256" key="4">
    <source>
        <dbReference type="ARBA" id="ARBA00004406"/>
    </source>
</evidence>
<keyword evidence="7 14" id="KW-0479">Metal-binding</keyword>
<evidence type="ECO:0000256" key="5">
    <source>
        <dbReference type="ARBA" id="ARBA00010617"/>
    </source>
</evidence>
<keyword evidence="17" id="KW-1185">Reference proteome</keyword>
<dbReference type="Proteomes" id="UP001562425">
    <property type="component" value="Unassembled WGS sequence"/>
</dbReference>
<dbReference type="AlphaFoldDB" id="A0ABD1D836"/>
<proteinExistence type="inferred from homology"/>
<dbReference type="InterPro" id="IPR002401">
    <property type="entry name" value="Cyt_P450_E_grp-I"/>
</dbReference>
<dbReference type="EMBL" id="JBEHCU010006976">
    <property type="protein sequence ID" value="KAL1395811.1"/>
    <property type="molecule type" value="Genomic_DNA"/>
</dbReference>
<evidence type="ECO:0000256" key="7">
    <source>
        <dbReference type="ARBA" id="ARBA00022723"/>
    </source>
</evidence>
<evidence type="ECO:0000256" key="10">
    <source>
        <dbReference type="ARBA" id="ARBA00023002"/>
    </source>
</evidence>
<dbReference type="PRINTS" id="PR00385">
    <property type="entry name" value="P450"/>
</dbReference>
<dbReference type="Gene3D" id="1.10.630.10">
    <property type="entry name" value="Cytochrome P450"/>
    <property type="match status" value="3"/>
</dbReference>
<keyword evidence="10 15" id="KW-0560">Oxidoreductase</keyword>
<sequence>MIYHLAAADPEHMSNESIAEHLDEIIFAGQDAMADVISKIILMLAMHPDIQERVYQEIMSVCPDENSELSQEDCSKLTYTEMFCKETLRLFPAASFVGRKADADVKLDDRHTLPKGAEVIVAFFKMHRDPAIWGPDADRFDPDHFMPEKVAQRHPYAFLPFSAGSRNCLGFKFAWYPVKIVLAHLIRSYRFRTSLKMDDLVLLNWSIIILKIAQGCRSLWRNRRFLLAASRIPGPPGFPPLIGGIYQFYGKTDVELATALLDISQRYTSPVKFWLGPLLMVVVDRPEDLKIVLNSQHCLDKVDPYRFFRVDRGLFAAPKELWKRHRKVLMPAFGPKVVDGFLPTFAKTSRSLCRELERFLPAGEVNIQYQVEKCALKSICDPEAIQDHLETIIFAGSETTATTLATTLLMLAINRDVQEKVFQEISTVCPNPFEREFIDQGALSQLVYTEQVVKETMRLFPIGPIVARKATGDVQLTQVTVPAGANVTIPIYKLQRNPQYWGSDAEAFDPERFSPERTARRHPYCYIPFTAGLRNCVGIRYSWQLMKVALVHLLWRYRFSTELAMEDLQLKLSMVLRIENGSVLRIERR</sequence>
<keyword evidence="8" id="KW-0256">Endoplasmic reticulum</keyword>
<dbReference type="InterPro" id="IPR036396">
    <property type="entry name" value="Cyt_P450_sf"/>
</dbReference>
<evidence type="ECO:0000256" key="1">
    <source>
        <dbReference type="ARBA" id="ARBA00001971"/>
    </source>
</evidence>